<evidence type="ECO:0000313" key="3">
    <source>
        <dbReference type="Proteomes" id="UP001183817"/>
    </source>
</evidence>
<reference evidence="2 3" key="1">
    <citation type="submission" date="2023-07" db="EMBL/GenBank/DDBJ databases">
        <title>Sequencing the genomes of 1000 actinobacteria strains.</title>
        <authorList>
            <person name="Klenk H.-P."/>
        </authorList>
    </citation>
    <scope>NUCLEOTIDE SEQUENCE [LARGE SCALE GENOMIC DNA]</scope>
    <source>
        <strain evidence="2 3">DSM 20167</strain>
    </source>
</reference>
<dbReference type="Proteomes" id="UP001183817">
    <property type="component" value="Unassembled WGS sequence"/>
</dbReference>
<comment type="caution">
    <text evidence="2">The sequence shown here is derived from an EMBL/GenBank/DDBJ whole genome shotgun (WGS) entry which is preliminary data.</text>
</comment>
<protein>
    <submittedName>
        <fullName evidence="2">Uncharacterized protein</fullName>
    </submittedName>
</protein>
<keyword evidence="3" id="KW-1185">Reference proteome</keyword>
<dbReference type="RefSeq" id="WP_310292016.1">
    <property type="nucleotide sequence ID" value="NZ_BAAAWO010000001.1"/>
</dbReference>
<organism evidence="2 3">
    <name type="scientific">Paeniglutamicibacter sulfureus</name>
    <dbReference type="NCBI Taxonomy" id="43666"/>
    <lineage>
        <taxon>Bacteria</taxon>
        <taxon>Bacillati</taxon>
        <taxon>Actinomycetota</taxon>
        <taxon>Actinomycetes</taxon>
        <taxon>Micrococcales</taxon>
        <taxon>Micrococcaceae</taxon>
        <taxon>Paeniglutamicibacter</taxon>
    </lineage>
</organism>
<evidence type="ECO:0000313" key="2">
    <source>
        <dbReference type="EMBL" id="MDR7359471.1"/>
    </source>
</evidence>
<feature type="region of interest" description="Disordered" evidence="1">
    <location>
        <begin position="1"/>
        <end position="51"/>
    </location>
</feature>
<accession>A0ABU2BMK3</accession>
<feature type="compositionally biased region" description="Basic residues" evidence="1">
    <location>
        <begin position="1"/>
        <end position="18"/>
    </location>
</feature>
<evidence type="ECO:0000256" key="1">
    <source>
        <dbReference type="SAM" id="MobiDB-lite"/>
    </source>
</evidence>
<sequence>MKTRQRHPAPHTTNRRQSARPISPPDGFVQAMPVAGTPEGGHSASESREEEVRFHFVATRQPVDPAQIPWLDEISGSHDVNEASSGII</sequence>
<dbReference type="EMBL" id="JAVDYI010000001">
    <property type="protein sequence ID" value="MDR7359471.1"/>
    <property type="molecule type" value="Genomic_DNA"/>
</dbReference>
<gene>
    <name evidence="2" type="ORF">J2S64_003162</name>
</gene>
<proteinExistence type="predicted"/>
<name>A0ABU2BMK3_9MICC</name>